<dbReference type="GO" id="GO:0016787">
    <property type="term" value="F:hydrolase activity"/>
    <property type="evidence" value="ECO:0007669"/>
    <property type="project" value="UniProtKB-KW"/>
</dbReference>
<dbReference type="EMBL" id="KF959826">
    <property type="protein sequence ID" value="AMK61933.1"/>
    <property type="molecule type" value="Genomic_DNA"/>
</dbReference>
<evidence type="ECO:0000313" key="1">
    <source>
        <dbReference type="EMBL" id="AMK61933.1"/>
    </source>
</evidence>
<protein>
    <submittedName>
        <fullName evidence="1">MuT-like NTP pyrophosphohydrolase</fullName>
    </submittedName>
</protein>
<proteinExistence type="predicted"/>
<name>A0A140E0V8_MIMIV</name>
<dbReference type="Proteomes" id="UP000240935">
    <property type="component" value="Segment"/>
</dbReference>
<evidence type="ECO:0000313" key="2">
    <source>
        <dbReference type="Proteomes" id="UP000240935"/>
    </source>
</evidence>
<sequence>MFFIHKIYLLPIMMGSTNSLFNQPNDSHFDDLFNGTTISNFHNQISDKISDSFTLVDSSDTVLIDGCHDDPYDTVIIISRNSDIQKICHKYHINYPVRLHTIRCHCDKICSAIRRLDTNIRHSVVYTIEKMYPDKRYESYPNRIHICDTVRNSKIFDSKKFLGQLFGDDLYYKKFFVKEYFEKYSDKHLHQTIRTRQLLDEIPSVCMCNSFTQSVNNLNAGIVLLGDKHQLEPISLIFNQRVRKTEFSELFVYNTKDIDNISHRNSNHTLKRLKESKKLNKLSDYHTLLGNEINVFNREILSFSFGKREWYVDHTETSFECAKRELFEEFNIQISSNIFKYNKKLLESEPNKLKHIIDHESVLFFVYLPHILYVTYDVDSDTIFLDTEPLI</sequence>
<keyword evidence="1" id="KW-0378">Hydrolase</keyword>
<accession>A0A140E0V8</accession>
<reference evidence="1 2" key="1">
    <citation type="journal article" date="2014" name="Virol. J.">
        <title>Samba virus: a novel mimivirus from a giant rain forest, the Brazilian Amazon.</title>
        <authorList>
            <person name="Campos R.K."/>
            <person name="Boratto P.V."/>
            <person name="Assis F.L."/>
            <person name="Aguiar E.R."/>
            <person name="Silva L.C."/>
            <person name="Albarnaz J.D."/>
            <person name="Dornas F.P."/>
            <person name="Trindade G.S."/>
            <person name="Ferreira P.P."/>
            <person name="Marques J.T."/>
            <person name="Robert C."/>
            <person name="Raoult D."/>
            <person name="Kroon E.G."/>
            <person name="La Scola B."/>
            <person name="Abrahao J.S."/>
        </authorList>
    </citation>
    <scope>NUCLEOTIDE SEQUENCE [LARGE SCALE GENOMIC DNA]</scope>
</reference>
<organism evidence="1 2">
    <name type="scientific">Samba virus</name>
    <dbReference type="NCBI Taxonomy" id="1461100"/>
    <lineage>
        <taxon>Viruses</taxon>
        <taxon>Varidnaviria</taxon>
        <taxon>Bamfordvirae</taxon>
        <taxon>Nucleocytoviricota</taxon>
        <taxon>Megaviricetes</taxon>
        <taxon>Imitervirales</taxon>
        <taxon>Mimiviridae</taxon>
        <taxon>Megamimivirinae</taxon>
        <taxon>Mimivirus</taxon>
        <taxon>Mimivirus bradfordmassiliense</taxon>
    </lineage>
</organism>